<protein>
    <submittedName>
        <fullName evidence="2">Uncharacterized protein</fullName>
    </submittedName>
</protein>
<evidence type="ECO:0000313" key="2">
    <source>
        <dbReference type="EMBL" id="CAI9152878.1"/>
    </source>
</evidence>
<dbReference type="Proteomes" id="UP001176941">
    <property type="component" value="Chromosome 10"/>
</dbReference>
<proteinExistence type="predicted"/>
<evidence type="ECO:0000313" key="3">
    <source>
        <dbReference type="Proteomes" id="UP001176941"/>
    </source>
</evidence>
<sequence>MRPLVCPRTLPRPDWRREARQAPGPRKPPTGEDERASSGPEPEESERHGGPWDAGRARGWGRPEACRPHTLGLPAPAHLEALSGRALRATHGRECRRLRPELQGGAAASSPGMPGYGNLHASCVRFLDSTS</sequence>
<evidence type="ECO:0000256" key="1">
    <source>
        <dbReference type="SAM" id="MobiDB-lite"/>
    </source>
</evidence>
<organism evidence="2 3">
    <name type="scientific">Rangifer tarandus platyrhynchus</name>
    <name type="common">Svalbard reindeer</name>
    <dbReference type="NCBI Taxonomy" id="3082113"/>
    <lineage>
        <taxon>Eukaryota</taxon>
        <taxon>Metazoa</taxon>
        <taxon>Chordata</taxon>
        <taxon>Craniata</taxon>
        <taxon>Vertebrata</taxon>
        <taxon>Euteleostomi</taxon>
        <taxon>Mammalia</taxon>
        <taxon>Eutheria</taxon>
        <taxon>Laurasiatheria</taxon>
        <taxon>Artiodactyla</taxon>
        <taxon>Ruminantia</taxon>
        <taxon>Pecora</taxon>
        <taxon>Cervidae</taxon>
        <taxon>Odocoileinae</taxon>
        <taxon>Rangifer</taxon>
    </lineage>
</organism>
<gene>
    <name evidence="2" type="ORF">MRATA1EN1_LOCUS1840</name>
</gene>
<feature type="compositionally biased region" description="Basic and acidic residues" evidence="1">
    <location>
        <begin position="11"/>
        <end position="20"/>
    </location>
</feature>
<feature type="region of interest" description="Disordered" evidence="1">
    <location>
        <begin position="1"/>
        <end position="72"/>
    </location>
</feature>
<name>A0ABN8XV19_RANTA</name>
<keyword evidence="3" id="KW-1185">Reference proteome</keyword>
<accession>A0ABN8XV19</accession>
<dbReference type="EMBL" id="OX459946">
    <property type="protein sequence ID" value="CAI9152878.1"/>
    <property type="molecule type" value="Genomic_DNA"/>
</dbReference>
<reference evidence="2" key="1">
    <citation type="submission" date="2023-04" db="EMBL/GenBank/DDBJ databases">
        <authorList>
            <consortium name="ELIXIR-Norway"/>
        </authorList>
    </citation>
    <scope>NUCLEOTIDE SEQUENCE [LARGE SCALE GENOMIC DNA]</scope>
</reference>